<keyword evidence="2" id="KW-0805">Transcription regulation</keyword>
<evidence type="ECO:0000256" key="2">
    <source>
        <dbReference type="ARBA" id="ARBA00023015"/>
    </source>
</evidence>
<dbReference type="PANTHER" id="PTHR30126">
    <property type="entry name" value="HTH-TYPE TRANSCRIPTIONAL REGULATOR"/>
    <property type="match status" value="1"/>
</dbReference>
<dbReference type="InterPro" id="IPR036390">
    <property type="entry name" value="WH_DNA-bd_sf"/>
</dbReference>
<keyword evidence="3" id="KW-0804">Transcription</keyword>
<dbReference type="InterPro" id="IPR000847">
    <property type="entry name" value="LysR_HTH_N"/>
</dbReference>
<organism evidence="5 6">
    <name type="scientific">Streptomyces millisiae</name>
    <dbReference type="NCBI Taxonomy" id="3075542"/>
    <lineage>
        <taxon>Bacteria</taxon>
        <taxon>Bacillati</taxon>
        <taxon>Actinomycetota</taxon>
        <taxon>Actinomycetes</taxon>
        <taxon>Kitasatosporales</taxon>
        <taxon>Streptomycetaceae</taxon>
        <taxon>Streptomyces</taxon>
    </lineage>
</organism>
<keyword evidence="6" id="KW-1185">Reference proteome</keyword>
<dbReference type="PROSITE" id="PS50931">
    <property type="entry name" value="HTH_LYSR"/>
    <property type="match status" value="1"/>
</dbReference>
<dbReference type="SUPFAM" id="SSF46785">
    <property type="entry name" value="Winged helix' DNA-binding domain"/>
    <property type="match status" value="1"/>
</dbReference>
<protein>
    <submittedName>
        <fullName evidence="5">LysR family transcriptional regulator</fullName>
    </submittedName>
</protein>
<reference evidence="6" key="1">
    <citation type="submission" date="2023-07" db="EMBL/GenBank/DDBJ databases">
        <title>30 novel species of actinomycetes from the DSMZ collection.</title>
        <authorList>
            <person name="Nouioui I."/>
        </authorList>
    </citation>
    <scope>NUCLEOTIDE SEQUENCE [LARGE SCALE GENOMIC DNA]</scope>
    <source>
        <strain evidence="6">DSM 44918</strain>
    </source>
</reference>
<dbReference type="EMBL" id="JAVREM010000008">
    <property type="protein sequence ID" value="MDT0318722.1"/>
    <property type="molecule type" value="Genomic_DNA"/>
</dbReference>
<evidence type="ECO:0000256" key="3">
    <source>
        <dbReference type="ARBA" id="ARBA00023163"/>
    </source>
</evidence>
<comment type="similarity">
    <text evidence="1">Belongs to the LysR transcriptional regulatory family.</text>
</comment>
<evidence type="ECO:0000313" key="6">
    <source>
        <dbReference type="Proteomes" id="UP001183420"/>
    </source>
</evidence>
<dbReference type="PANTHER" id="PTHR30126:SF39">
    <property type="entry name" value="HTH-TYPE TRANSCRIPTIONAL REGULATOR CYSL"/>
    <property type="match status" value="1"/>
</dbReference>
<comment type="caution">
    <text evidence="5">The sequence shown here is derived from an EMBL/GenBank/DDBJ whole genome shotgun (WGS) entry which is preliminary data.</text>
</comment>
<dbReference type="RefSeq" id="WP_311597575.1">
    <property type="nucleotide sequence ID" value="NZ_JAVREM010000008.1"/>
</dbReference>
<feature type="domain" description="HTH lysR-type" evidence="4">
    <location>
        <begin position="1"/>
        <end position="59"/>
    </location>
</feature>
<name>A0ABU2LMB3_9ACTN</name>
<evidence type="ECO:0000259" key="4">
    <source>
        <dbReference type="PROSITE" id="PS50931"/>
    </source>
</evidence>
<proteinExistence type="inferred from homology"/>
<accession>A0ABU2LMB3</accession>
<evidence type="ECO:0000256" key="1">
    <source>
        <dbReference type="ARBA" id="ARBA00009437"/>
    </source>
</evidence>
<dbReference type="Gene3D" id="1.10.10.10">
    <property type="entry name" value="Winged helix-like DNA-binding domain superfamily/Winged helix DNA-binding domain"/>
    <property type="match status" value="1"/>
</dbReference>
<gene>
    <name evidence="5" type="ORF">RNC47_10275</name>
</gene>
<evidence type="ECO:0000313" key="5">
    <source>
        <dbReference type="EMBL" id="MDT0318722.1"/>
    </source>
</evidence>
<dbReference type="InterPro" id="IPR036388">
    <property type="entry name" value="WH-like_DNA-bd_sf"/>
</dbReference>
<dbReference type="Proteomes" id="UP001183420">
    <property type="component" value="Unassembled WGS sequence"/>
</dbReference>
<dbReference type="Pfam" id="PF00126">
    <property type="entry name" value="HTH_1"/>
    <property type="match status" value="1"/>
</dbReference>
<sequence length="306" mass="32616">MDLVGACRAFVNVSERGSFTVGAAAARMAQSVASRRIAALERHLGERLLERSSRPAALTPFGRDILPLAAQLVRVADRLEHEAEAVRHAPLRLAVPDTCPTGALAHFIADARGHGLRLDPRPGPPAERADLLRSRQVRAALLALPPAEATWTVPLGLAVAADPGGGPIYLDTLRPGRVDRDRRPRRVWFQSEDDVPHVRDGLTRLRDAVGLRPAQLAAAHSVAAATADVLSHGDALLCSPAQAGELRLHWRPIGELDAGFGRGFSLVVADETDADALRVRQVCGRGIARCLGATAEQAVETVEVVS</sequence>